<evidence type="ECO:0008006" key="3">
    <source>
        <dbReference type="Google" id="ProtNLM"/>
    </source>
</evidence>
<evidence type="ECO:0000313" key="1">
    <source>
        <dbReference type="EMBL" id="KKO18488.1"/>
    </source>
</evidence>
<name>A0A0M2UQX4_9BACT</name>
<dbReference type="Proteomes" id="UP000034954">
    <property type="component" value="Unassembled WGS sequence"/>
</dbReference>
<dbReference type="EMBL" id="LAQJ01000265">
    <property type="protein sequence ID" value="KKO18488.1"/>
    <property type="molecule type" value="Genomic_DNA"/>
</dbReference>
<dbReference type="InterPro" id="IPR007487">
    <property type="entry name" value="ABC_transpt-TYRBP-like"/>
</dbReference>
<dbReference type="AlphaFoldDB" id="A0A0M2UQX4"/>
<dbReference type="Pfam" id="PF04392">
    <property type="entry name" value="ABC_sub_bind"/>
    <property type="match status" value="1"/>
</dbReference>
<organism evidence="1 2">
    <name type="scientific">Candidatus Brocadia fulgida</name>
    <dbReference type="NCBI Taxonomy" id="380242"/>
    <lineage>
        <taxon>Bacteria</taxon>
        <taxon>Pseudomonadati</taxon>
        <taxon>Planctomycetota</taxon>
        <taxon>Candidatus Brocadiia</taxon>
        <taxon>Candidatus Brocadiales</taxon>
        <taxon>Candidatus Brocadiaceae</taxon>
        <taxon>Candidatus Brocadia</taxon>
    </lineage>
</organism>
<comment type="caution">
    <text evidence="1">The sequence shown here is derived from an EMBL/GenBank/DDBJ whole genome shotgun (WGS) entry which is preliminary data.</text>
</comment>
<gene>
    <name evidence="1" type="ORF">BROFUL_02812</name>
</gene>
<protein>
    <recommendedName>
        <fullName evidence="3">ABC transporter substrate binding component</fullName>
    </recommendedName>
</protein>
<keyword evidence="2" id="KW-1185">Reference proteome</keyword>
<accession>A0A0M2UQX4</accession>
<proteinExistence type="predicted"/>
<evidence type="ECO:0000313" key="2">
    <source>
        <dbReference type="Proteomes" id="UP000034954"/>
    </source>
</evidence>
<reference evidence="1 2" key="1">
    <citation type="journal article" date="2013" name="BMC Microbiol.">
        <title>Identification of the type II cytochrome c maturation pathway in anammox bacteria by comparative genomics.</title>
        <authorList>
            <person name="Ferousi C."/>
            <person name="Speth D.R."/>
            <person name="Reimann J."/>
            <person name="Op den Camp H.J."/>
            <person name="Allen J.W."/>
            <person name="Keltjens J.T."/>
            <person name="Jetten M.S."/>
        </authorList>
    </citation>
    <scope>NUCLEOTIDE SEQUENCE [LARGE SCALE GENOMIC DNA]</scope>
    <source>
        <strain evidence="1">RU1</strain>
    </source>
</reference>
<dbReference type="PANTHER" id="PTHR35271">
    <property type="entry name" value="ABC TRANSPORTER, SUBSTRATE-BINDING LIPOPROTEIN-RELATED"/>
    <property type="match status" value="1"/>
</dbReference>
<dbReference type="CDD" id="cd06325">
    <property type="entry name" value="PBP1_ABC_unchar_transporter"/>
    <property type="match status" value="1"/>
</dbReference>
<sequence>MPIILNAFIIAFIIVYINIPEILADEYQIAVLASRNESPYKEVIAGFQKTIIDQRRDTKCNVFIMENDKTQISQSFRDIKKIKPRVLFTVGTAPTVEALKVFTDIPVVATLVLDDDMILHARNATGVILSFPIETQFHLLKNFLPEAKKIGVIYNPAENREKIRSATIIAEKMGLDLHPVDVHSPKDIPKALKTLASGIDILWGINDALVFNSLTAKQILLFSFRNHVPFSGLSSTWVKAGALYALEYDFHDIGVQCGEKSLKILQGAKVNSLPVCLPRKLLYALNLRTARYMKIKFREEHIHNAYQIFDE</sequence>
<dbReference type="Gene3D" id="3.40.50.2300">
    <property type="match status" value="2"/>
</dbReference>
<dbReference type="PANTHER" id="PTHR35271:SF1">
    <property type="entry name" value="ABC TRANSPORTER, SUBSTRATE-BINDING LIPOPROTEIN"/>
    <property type="match status" value="1"/>
</dbReference>